<reference evidence="2" key="1">
    <citation type="journal article" date="2023" name="G3 (Bethesda)">
        <title>Whole genome assembly and annotation of the endangered Caribbean coral Acropora cervicornis.</title>
        <authorList>
            <person name="Selwyn J.D."/>
            <person name="Vollmer S.V."/>
        </authorList>
    </citation>
    <scope>NUCLEOTIDE SEQUENCE</scope>
    <source>
        <strain evidence="2">K2</strain>
    </source>
</reference>
<dbReference type="GO" id="GO:0016755">
    <property type="term" value="F:aminoacyltransferase activity"/>
    <property type="evidence" value="ECO:0007669"/>
    <property type="project" value="InterPro"/>
</dbReference>
<organism evidence="2 3">
    <name type="scientific">Acropora cervicornis</name>
    <name type="common">Staghorn coral</name>
    <dbReference type="NCBI Taxonomy" id="6130"/>
    <lineage>
        <taxon>Eukaryota</taxon>
        <taxon>Metazoa</taxon>
        <taxon>Cnidaria</taxon>
        <taxon>Anthozoa</taxon>
        <taxon>Hexacorallia</taxon>
        <taxon>Scleractinia</taxon>
        <taxon>Astrocoeniina</taxon>
        <taxon>Acroporidae</taxon>
        <taxon>Acropora</taxon>
    </lineage>
</organism>
<dbReference type="InterPro" id="IPR030903">
    <property type="entry name" value="CDPS"/>
</dbReference>
<protein>
    <recommendedName>
        <fullName evidence="4">Cyclodipeptide synthase</fullName>
    </recommendedName>
</protein>
<dbReference type="Pfam" id="PF16715">
    <property type="entry name" value="CDPS"/>
    <property type="match status" value="1"/>
</dbReference>
<evidence type="ECO:0008006" key="4">
    <source>
        <dbReference type="Google" id="ProtNLM"/>
    </source>
</evidence>
<sequence length="260" mass="29457">MRETEQAELFEEAFKLKMALNLMHIEDSLVFQTGQDVMADNGVVLFGMSPGNPYFKSAVIGDYVNFLGVEKRRVIVVIPQQPAEHTYRALGSKDAVKRAKKNSSQLKSHCKRAIDKAFSSDQMAGEFYMLDWTREVDTHEAYVAALNFIVKFYKSNSNFRRDVARSTAKVLGKHIAFSEDSESESSDSELEEDESVQEGVYYLLKELAFIISSKEMFGTNKIAVIYHRSWPVYEKFVNGDYDGDAKEGLGLAIINYDLCC</sequence>
<dbReference type="NCBIfam" id="TIGR04539">
    <property type="entry name" value="tRNA_cyclodipep"/>
    <property type="match status" value="1"/>
</dbReference>
<comment type="caution">
    <text evidence="2">The sequence shown here is derived from an EMBL/GenBank/DDBJ whole genome shotgun (WGS) entry which is preliminary data.</text>
</comment>
<keyword evidence="3" id="KW-1185">Reference proteome</keyword>
<proteinExistence type="predicted"/>
<dbReference type="AlphaFoldDB" id="A0AAD9V410"/>
<dbReference type="EMBL" id="JARQWQ010000036">
    <property type="protein sequence ID" value="KAK2560464.1"/>
    <property type="molecule type" value="Genomic_DNA"/>
</dbReference>
<evidence type="ECO:0000256" key="1">
    <source>
        <dbReference type="ARBA" id="ARBA00022679"/>
    </source>
</evidence>
<keyword evidence="1" id="KW-0808">Transferase</keyword>
<dbReference type="Gene3D" id="3.40.50.11710">
    <property type="entry name" value="Cyclodipeptide synthase"/>
    <property type="match status" value="1"/>
</dbReference>
<reference evidence="2" key="2">
    <citation type="journal article" date="2023" name="Science">
        <title>Genomic signatures of disease resistance in endangered staghorn corals.</title>
        <authorList>
            <person name="Vollmer S.V."/>
            <person name="Selwyn J.D."/>
            <person name="Despard B.A."/>
            <person name="Roesel C.L."/>
        </authorList>
    </citation>
    <scope>NUCLEOTIDE SEQUENCE</scope>
    <source>
        <strain evidence="2">K2</strain>
    </source>
</reference>
<evidence type="ECO:0000313" key="2">
    <source>
        <dbReference type="EMBL" id="KAK2560464.1"/>
    </source>
</evidence>
<name>A0AAD9V410_ACRCE</name>
<dbReference type="Proteomes" id="UP001249851">
    <property type="component" value="Unassembled WGS sequence"/>
</dbReference>
<evidence type="ECO:0000313" key="3">
    <source>
        <dbReference type="Proteomes" id="UP001249851"/>
    </source>
</evidence>
<dbReference type="InterPro" id="IPR038622">
    <property type="entry name" value="CDPS_sf"/>
</dbReference>
<accession>A0AAD9V410</accession>
<gene>
    <name evidence="2" type="ORF">P5673_016817</name>
</gene>